<comment type="caution">
    <text evidence="1">The sequence shown here is derived from an EMBL/GenBank/DDBJ whole genome shotgun (WGS) entry which is preliminary data.</text>
</comment>
<sequence length="144" mass="16340">MGREGEQLFTSLSELHRLPAEGTRSISRRSYYSLSLSLPGSISIRNRLIETKFYSGDCYILQYTYAGLEMEENLFYAWLGCISTLSYYLIANIVVYGAGKEEDCFSPFVRLLRQAVGTEASCKGWLKIFTKSSIKQAQRKSLMA</sequence>
<protein>
    <submittedName>
        <fullName evidence="1">Uncharacterized protein</fullName>
    </submittedName>
</protein>
<dbReference type="EMBL" id="CM046392">
    <property type="protein sequence ID" value="KAI8556188.1"/>
    <property type="molecule type" value="Genomic_DNA"/>
</dbReference>
<accession>A0ACC0NS26</accession>
<evidence type="ECO:0000313" key="2">
    <source>
        <dbReference type="Proteomes" id="UP001062846"/>
    </source>
</evidence>
<gene>
    <name evidence="1" type="ORF">RHMOL_Rhmol05G0232700</name>
</gene>
<evidence type="ECO:0000313" key="1">
    <source>
        <dbReference type="EMBL" id="KAI8556188.1"/>
    </source>
</evidence>
<proteinExistence type="predicted"/>
<reference evidence="1" key="1">
    <citation type="submission" date="2022-02" db="EMBL/GenBank/DDBJ databases">
        <title>Plant Genome Project.</title>
        <authorList>
            <person name="Zhang R.-G."/>
        </authorList>
    </citation>
    <scope>NUCLEOTIDE SEQUENCE</scope>
    <source>
        <strain evidence="1">AT1</strain>
    </source>
</reference>
<name>A0ACC0NS26_RHOML</name>
<keyword evidence="2" id="KW-1185">Reference proteome</keyword>
<dbReference type="Proteomes" id="UP001062846">
    <property type="component" value="Chromosome 5"/>
</dbReference>
<organism evidence="1 2">
    <name type="scientific">Rhododendron molle</name>
    <name type="common">Chinese azalea</name>
    <name type="synonym">Azalea mollis</name>
    <dbReference type="NCBI Taxonomy" id="49168"/>
    <lineage>
        <taxon>Eukaryota</taxon>
        <taxon>Viridiplantae</taxon>
        <taxon>Streptophyta</taxon>
        <taxon>Embryophyta</taxon>
        <taxon>Tracheophyta</taxon>
        <taxon>Spermatophyta</taxon>
        <taxon>Magnoliopsida</taxon>
        <taxon>eudicotyledons</taxon>
        <taxon>Gunneridae</taxon>
        <taxon>Pentapetalae</taxon>
        <taxon>asterids</taxon>
        <taxon>Ericales</taxon>
        <taxon>Ericaceae</taxon>
        <taxon>Ericoideae</taxon>
        <taxon>Rhodoreae</taxon>
        <taxon>Rhododendron</taxon>
    </lineage>
</organism>